<accession>A0A7M2T1A4</accession>
<dbReference type="Pfam" id="PF09965">
    <property type="entry name" value="DUF2199"/>
    <property type="match status" value="1"/>
</dbReference>
<reference evidence="1 2" key="1">
    <citation type="submission" date="2020-10" db="EMBL/GenBank/DDBJ databases">
        <title>Streptomyces chromofuscus complate genome analysis.</title>
        <authorList>
            <person name="Anwar N."/>
        </authorList>
    </citation>
    <scope>NUCLEOTIDE SEQUENCE [LARGE SCALE GENOMIC DNA]</scope>
    <source>
        <strain evidence="1 2">DSM 40273</strain>
    </source>
</reference>
<dbReference type="AlphaFoldDB" id="A0A7M2T1A4"/>
<evidence type="ECO:0000313" key="1">
    <source>
        <dbReference type="EMBL" id="QOV41633.1"/>
    </source>
</evidence>
<sequence length="174" mass="19379">MTNNLGFACSGCGSHHAELPMNYSAVAPYVWEPSFADSADCLLSSDQCVIQAQHYFVKGLVEIPIIGSDEVFSWAAWVSLSRDNFSRSADLWDTAGRETEEPYFGWLSTDLFLYSPSTINLKTRVHTRPIGQRPFIELEPTDHPLAIEQRTGITMERVRAIAAAVLHPTDSESK</sequence>
<protein>
    <submittedName>
        <fullName evidence="1">DUF2199 domain-containing protein</fullName>
    </submittedName>
</protein>
<dbReference type="KEGG" id="schf:IPT68_16930"/>
<dbReference type="EMBL" id="CP063374">
    <property type="protein sequence ID" value="QOV41633.1"/>
    <property type="molecule type" value="Genomic_DNA"/>
</dbReference>
<dbReference type="InterPro" id="IPR018697">
    <property type="entry name" value="DUF2199"/>
</dbReference>
<proteinExistence type="predicted"/>
<keyword evidence="2" id="KW-1185">Reference proteome</keyword>
<evidence type="ECO:0000313" key="2">
    <source>
        <dbReference type="Proteomes" id="UP000594008"/>
    </source>
</evidence>
<dbReference type="Proteomes" id="UP000594008">
    <property type="component" value="Chromosome"/>
</dbReference>
<name>A0A7M2T1A4_STRCW</name>
<gene>
    <name evidence="1" type="ORF">IPT68_16930</name>
</gene>
<organism evidence="1 2">
    <name type="scientific">Streptomyces chromofuscus</name>
    <dbReference type="NCBI Taxonomy" id="42881"/>
    <lineage>
        <taxon>Bacteria</taxon>
        <taxon>Bacillati</taxon>
        <taxon>Actinomycetota</taxon>
        <taxon>Actinomycetes</taxon>
        <taxon>Kitasatosporales</taxon>
        <taxon>Streptomycetaceae</taxon>
        <taxon>Streptomyces</taxon>
    </lineage>
</organism>